<evidence type="ECO:0000256" key="1">
    <source>
        <dbReference type="SAM" id="MobiDB-lite"/>
    </source>
</evidence>
<dbReference type="EMBL" id="UINC01003218">
    <property type="protein sequence ID" value="SVA04372.1"/>
    <property type="molecule type" value="Genomic_DNA"/>
</dbReference>
<dbReference type="Gene3D" id="3.40.109.10">
    <property type="entry name" value="NADH Oxidase"/>
    <property type="match status" value="1"/>
</dbReference>
<accession>A0A381SJY7</accession>
<dbReference type="AlphaFoldDB" id="A0A381SJY7"/>
<evidence type="ECO:0000313" key="3">
    <source>
        <dbReference type="EMBL" id="SVA04372.1"/>
    </source>
</evidence>
<dbReference type="PANTHER" id="PTHR23026:SF123">
    <property type="entry name" value="NAD(P)H NITROREDUCTASE RV3131-RELATED"/>
    <property type="match status" value="1"/>
</dbReference>
<organism evidence="3">
    <name type="scientific">marine metagenome</name>
    <dbReference type="NCBI Taxonomy" id="408172"/>
    <lineage>
        <taxon>unclassified sequences</taxon>
        <taxon>metagenomes</taxon>
        <taxon>ecological metagenomes</taxon>
    </lineage>
</organism>
<sequence>MDALELLYTTRAMRRLAPDPVDDETIAKLLDAAIRGPSGGNRMRVRFVVVRDRGTKSKLQTLYADGMRQLYSAPAPPPDPNDPAGPPDPAAVKTAGWLTEHLADVPVLIFVLGLPGFGSTSFPIAWQLCLAARAYGLGTTLTNVLRFHQEETDRLIGIPEDSDWEFHAMIPVGKPLGNWGLAKRPPVNRFTYDETFGNLVDWEVDQPCWNPAS</sequence>
<name>A0A381SJY7_9ZZZZ</name>
<dbReference type="GO" id="GO:0016491">
    <property type="term" value="F:oxidoreductase activity"/>
    <property type="evidence" value="ECO:0007669"/>
    <property type="project" value="InterPro"/>
</dbReference>
<reference evidence="3" key="1">
    <citation type="submission" date="2018-05" db="EMBL/GenBank/DDBJ databases">
        <authorList>
            <person name="Lanie J.A."/>
            <person name="Ng W.-L."/>
            <person name="Kazmierczak K.M."/>
            <person name="Andrzejewski T.M."/>
            <person name="Davidsen T.M."/>
            <person name="Wayne K.J."/>
            <person name="Tettelin H."/>
            <person name="Glass J.I."/>
            <person name="Rusch D."/>
            <person name="Podicherti R."/>
            <person name="Tsui H.-C.T."/>
            <person name="Winkler M.E."/>
        </authorList>
    </citation>
    <scope>NUCLEOTIDE SEQUENCE</scope>
</reference>
<evidence type="ECO:0000259" key="2">
    <source>
        <dbReference type="Pfam" id="PF00881"/>
    </source>
</evidence>
<feature type="region of interest" description="Disordered" evidence="1">
    <location>
        <begin position="70"/>
        <end position="92"/>
    </location>
</feature>
<feature type="domain" description="Nitroreductase" evidence="2">
    <location>
        <begin position="10"/>
        <end position="174"/>
    </location>
</feature>
<dbReference type="CDD" id="cd02062">
    <property type="entry name" value="Nitro_FMN_reductase"/>
    <property type="match status" value="1"/>
</dbReference>
<feature type="compositionally biased region" description="Pro residues" evidence="1">
    <location>
        <begin position="74"/>
        <end position="89"/>
    </location>
</feature>
<protein>
    <recommendedName>
        <fullName evidence="2">Nitroreductase domain-containing protein</fullName>
    </recommendedName>
</protein>
<dbReference type="InterPro" id="IPR000415">
    <property type="entry name" value="Nitroreductase-like"/>
</dbReference>
<proteinExistence type="predicted"/>
<dbReference type="PANTHER" id="PTHR23026">
    <property type="entry name" value="NADPH NITROREDUCTASE"/>
    <property type="match status" value="1"/>
</dbReference>
<dbReference type="InterPro" id="IPR050627">
    <property type="entry name" value="Nitroreductase/BluB"/>
</dbReference>
<dbReference type="Pfam" id="PF00881">
    <property type="entry name" value="Nitroreductase"/>
    <property type="match status" value="1"/>
</dbReference>
<gene>
    <name evidence="3" type="ORF">METZ01_LOCUS57226</name>
</gene>
<dbReference type="SUPFAM" id="SSF55469">
    <property type="entry name" value="FMN-dependent nitroreductase-like"/>
    <property type="match status" value="1"/>
</dbReference>
<dbReference type="InterPro" id="IPR029479">
    <property type="entry name" value="Nitroreductase"/>
</dbReference>